<protein>
    <submittedName>
        <fullName evidence="1">Uncharacterized protein</fullName>
    </submittedName>
</protein>
<keyword evidence="2" id="KW-1185">Reference proteome</keyword>
<accession>A0ABV0TV61</accession>
<gene>
    <name evidence="1" type="ORF">ILYODFUR_012204</name>
</gene>
<reference evidence="1 2" key="1">
    <citation type="submission" date="2021-06" db="EMBL/GenBank/DDBJ databases">
        <authorList>
            <person name="Palmer J.M."/>
        </authorList>
    </citation>
    <scope>NUCLEOTIDE SEQUENCE [LARGE SCALE GENOMIC DNA]</scope>
    <source>
        <strain evidence="2">if_2019</strain>
        <tissue evidence="1">Muscle</tissue>
    </source>
</reference>
<dbReference type="EMBL" id="JAHRIQ010047290">
    <property type="protein sequence ID" value="MEQ2236381.1"/>
    <property type="molecule type" value="Genomic_DNA"/>
</dbReference>
<organism evidence="1 2">
    <name type="scientific">Ilyodon furcidens</name>
    <name type="common">goldbreast splitfin</name>
    <dbReference type="NCBI Taxonomy" id="33524"/>
    <lineage>
        <taxon>Eukaryota</taxon>
        <taxon>Metazoa</taxon>
        <taxon>Chordata</taxon>
        <taxon>Craniata</taxon>
        <taxon>Vertebrata</taxon>
        <taxon>Euteleostomi</taxon>
        <taxon>Actinopterygii</taxon>
        <taxon>Neopterygii</taxon>
        <taxon>Teleostei</taxon>
        <taxon>Neoteleostei</taxon>
        <taxon>Acanthomorphata</taxon>
        <taxon>Ovalentaria</taxon>
        <taxon>Atherinomorphae</taxon>
        <taxon>Cyprinodontiformes</taxon>
        <taxon>Goodeidae</taxon>
        <taxon>Ilyodon</taxon>
    </lineage>
</organism>
<sequence length="68" mass="8002">MFCWLKEFLCVEVYSKISRRGGREIERRWTAADGCYTKVFQTYHMEKKVAYMCQGSFALQNGYLKTGS</sequence>
<evidence type="ECO:0000313" key="2">
    <source>
        <dbReference type="Proteomes" id="UP001482620"/>
    </source>
</evidence>
<name>A0ABV0TV61_9TELE</name>
<dbReference type="Proteomes" id="UP001482620">
    <property type="component" value="Unassembled WGS sequence"/>
</dbReference>
<evidence type="ECO:0000313" key="1">
    <source>
        <dbReference type="EMBL" id="MEQ2236381.1"/>
    </source>
</evidence>
<proteinExistence type="predicted"/>
<comment type="caution">
    <text evidence="1">The sequence shown here is derived from an EMBL/GenBank/DDBJ whole genome shotgun (WGS) entry which is preliminary data.</text>
</comment>